<dbReference type="Pfam" id="PF04871">
    <property type="entry name" value="Uso1_p115_C"/>
    <property type="match status" value="1"/>
</dbReference>
<dbReference type="AlphaFoldDB" id="A0AAY4ASH1"/>
<comment type="similarity">
    <text evidence="3">Belongs to the VDP/USO1/EDE1 family.</text>
</comment>
<feature type="repeat" description="ARM" evidence="19">
    <location>
        <begin position="60"/>
        <end position="97"/>
    </location>
</feature>
<dbReference type="InterPro" id="IPR016024">
    <property type="entry name" value="ARM-type_fold"/>
</dbReference>
<reference evidence="24" key="3">
    <citation type="submission" date="2025-09" db="UniProtKB">
        <authorList>
            <consortium name="Ensembl"/>
        </authorList>
    </citation>
    <scope>IDENTIFICATION</scope>
</reference>
<dbReference type="GO" id="GO:0000139">
    <property type="term" value="C:Golgi membrane"/>
    <property type="evidence" value="ECO:0007669"/>
    <property type="project" value="UniProtKB-SubCell"/>
</dbReference>
<evidence type="ECO:0000256" key="17">
    <source>
        <dbReference type="ARBA" id="ARBA00080851"/>
    </source>
</evidence>
<evidence type="ECO:0000256" key="4">
    <source>
        <dbReference type="ARBA" id="ARBA00018243"/>
    </source>
</evidence>
<evidence type="ECO:0000256" key="1">
    <source>
        <dbReference type="ARBA" id="ARBA00004395"/>
    </source>
</evidence>
<reference evidence="24" key="2">
    <citation type="submission" date="2025-08" db="UniProtKB">
        <authorList>
            <consortium name="Ensembl"/>
        </authorList>
    </citation>
    <scope>IDENTIFICATION</scope>
</reference>
<dbReference type="InterPro" id="IPR041209">
    <property type="entry name" value="P115_Arm_rpt"/>
</dbReference>
<dbReference type="Pfam" id="PF18770">
    <property type="entry name" value="Arm_vescicular"/>
    <property type="match status" value="1"/>
</dbReference>
<name>A0AAY4ASH1_9TELE</name>
<dbReference type="GO" id="GO:0045056">
    <property type="term" value="P:transcytosis"/>
    <property type="evidence" value="ECO:0007669"/>
    <property type="project" value="TreeGrafter"/>
</dbReference>
<dbReference type="FunFam" id="1.25.10.10:FF:000054">
    <property type="entry name" value="General vesicular transport factor p115"/>
    <property type="match status" value="1"/>
</dbReference>
<feature type="domain" description="Uso1/p115-like vesicle tethering protein C-terminal" evidence="23">
    <location>
        <begin position="741"/>
        <end position="885"/>
    </location>
</feature>
<feature type="coiled-coil region" evidence="20">
    <location>
        <begin position="667"/>
        <end position="694"/>
    </location>
</feature>
<evidence type="ECO:0000256" key="14">
    <source>
        <dbReference type="ARBA" id="ARBA00023136"/>
    </source>
</evidence>
<keyword evidence="8" id="KW-0677">Repeat</keyword>
<evidence type="ECO:0000256" key="15">
    <source>
        <dbReference type="ARBA" id="ARBA00058762"/>
    </source>
</evidence>
<dbReference type="InterPro" id="IPR006955">
    <property type="entry name" value="Uso1_p115_C"/>
</dbReference>
<dbReference type="PANTHER" id="PTHR10013">
    <property type="entry name" value="GENERAL VESICULAR TRANSPORT FACTOR P115"/>
    <property type="match status" value="1"/>
</dbReference>
<evidence type="ECO:0000256" key="20">
    <source>
        <dbReference type="SAM" id="Coils"/>
    </source>
</evidence>
<keyword evidence="10" id="KW-0653">Protein transport</keyword>
<dbReference type="GO" id="GO:0048280">
    <property type="term" value="P:vesicle fusion with Golgi apparatus"/>
    <property type="evidence" value="ECO:0007669"/>
    <property type="project" value="InterPro"/>
</dbReference>
<evidence type="ECO:0000256" key="3">
    <source>
        <dbReference type="ARBA" id="ARBA00006960"/>
    </source>
</evidence>
<comment type="subcellular location">
    <subcellularLocation>
        <location evidence="2">Cytoplasm</location>
        <location evidence="2">Cytosol</location>
    </subcellularLocation>
    <subcellularLocation>
        <location evidence="1">Golgi apparatus membrane</location>
        <topology evidence="1">Peripheral membrane protein</topology>
    </subcellularLocation>
</comment>
<protein>
    <recommendedName>
        <fullName evidence="4">General vesicular transport factor p115</fullName>
    </recommendedName>
    <alternativeName>
        <fullName evidence="16">Protein USO1 homolog</fullName>
    </alternativeName>
    <alternativeName>
        <fullName evidence="17">Transcytosis-associated protein</fullName>
    </alternativeName>
    <alternativeName>
        <fullName evidence="18">Vesicle-docking protein</fullName>
    </alternativeName>
</protein>
<dbReference type="PANTHER" id="PTHR10013:SF0">
    <property type="entry name" value="GENERAL VESICULAR TRANSPORT FACTOR P115"/>
    <property type="match status" value="1"/>
</dbReference>
<evidence type="ECO:0000256" key="6">
    <source>
        <dbReference type="ARBA" id="ARBA00022490"/>
    </source>
</evidence>
<dbReference type="SUPFAM" id="SSF48371">
    <property type="entry name" value="ARM repeat"/>
    <property type="match status" value="2"/>
</dbReference>
<dbReference type="InterPro" id="IPR000225">
    <property type="entry name" value="Armadillo"/>
</dbReference>
<dbReference type="GO" id="GO:0048211">
    <property type="term" value="P:Golgi vesicle docking"/>
    <property type="evidence" value="ECO:0007669"/>
    <property type="project" value="TreeGrafter"/>
</dbReference>
<reference evidence="24 25" key="1">
    <citation type="submission" date="2020-06" db="EMBL/GenBank/DDBJ databases">
        <authorList>
            <consortium name="Wellcome Sanger Institute Data Sharing"/>
        </authorList>
    </citation>
    <scope>NUCLEOTIDE SEQUENCE [LARGE SCALE GENOMIC DNA]</scope>
</reference>
<dbReference type="InterPro" id="IPR024095">
    <property type="entry name" value="Vesicle_P115"/>
</dbReference>
<keyword evidence="25" id="KW-1185">Reference proteome</keyword>
<evidence type="ECO:0000256" key="2">
    <source>
        <dbReference type="ARBA" id="ARBA00004514"/>
    </source>
</evidence>
<keyword evidence="14" id="KW-0472">Membrane</keyword>
<sequence length="891" mass="99745">MNFFRGVMGGQPAGPQPSGAETIQKLCDRVASSTLLDDRRDAVRALKSLSKKYRLEVGTQAMDHLIRILQTDRSDSEILGYALDTLYNIICNDEEEEQDESEEETQQKQVDDLGAQFTDRFIQDQENITLLLTILEEFDFHVRLPGVKLLTALLKNQCAQLQGIILVSPMGVSRLMDLLADSREVIRNDGLLLLLQLTKGNAAIQKIVAFENAFERLLDIITEEGSSDGGIVVEDCLLLLLNLLKNNSSNQNFFKEGSYIQRMKPWFEVGDDNSGWSAQKVTNLHYMLQLVRVMVSPVNSPGATASCQKAMFQCGLLQQLCTILMATGVPADILTETINTVSEVIRGSQVNQDYFASVNAPSNPPRPAIVVLLMSMVNERQPFVLRCAVLYCFQCFLYKNQKGQGEIVATLLPSTIDANSISAGQLLCGGLFSADSLSNWCAAVALGHALQDNLTQKEQLLRVQLATSLGKPPVSLLQQCTNILSQVTTIVEGSKVQTRVGLLMLLCTWISNCPIAVTHFLHNQENVPFLTAQISENLGEDERLVQGLCALLLGICIYYNDNSLENYTKEKLKQLIEKRIGKENFVEKLGFITKHELYSRAAQKPQPTFSTPEHMLFDHEFTKLFKELEGVITKAVHKSSEEEKKEEEVKKTLEQHDSIVTQYKDLIREQDTHIKALKEQVAGLTSQSEEMQTTITQQLSQIQQHKDQYSILKLKLGKSGDQGSALDGAQVNGLQQEELTQLREELDELRGQQSLLQTQLSDKDALINSMVSLLVVLLSLYFLLHGFILSPLCFQDELTSLSSNRTALDTELASANSTVAILQAEKTKLQNEVQETKKEQDELLMLLADQDQKILSLKQKLKDLGETIEDEDDLDTRDQFEEEDEEEEDDE</sequence>
<keyword evidence="9" id="KW-0931">ER-Golgi transport</keyword>
<evidence type="ECO:0000259" key="23">
    <source>
        <dbReference type="Pfam" id="PF04871"/>
    </source>
</evidence>
<keyword evidence="12" id="KW-0333">Golgi apparatus</keyword>
<evidence type="ECO:0000256" key="21">
    <source>
        <dbReference type="SAM" id="MobiDB-lite"/>
    </source>
</evidence>
<evidence type="ECO:0000313" key="24">
    <source>
        <dbReference type="Ensembl" id="ENSDCDP00010011769.1"/>
    </source>
</evidence>
<proteinExistence type="inferred from homology"/>
<evidence type="ECO:0000256" key="12">
    <source>
        <dbReference type="ARBA" id="ARBA00023034"/>
    </source>
</evidence>
<dbReference type="PROSITE" id="PS50176">
    <property type="entry name" value="ARM_REPEAT"/>
    <property type="match status" value="1"/>
</dbReference>
<dbReference type="GO" id="GO:0006888">
    <property type="term" value="P:endoplasmic reticulum to Golgi vesicle-mediated transport"/>
    <property type="evidence" value="ECO:0007669"/>
    <property type="project" value="TreeGrafter"/>
</dbReference>
<evidence type="ECO:0000256" key="11">
    <source>
        <dbReference type="ARBA" id="ARBA00022990"/>
    </source>
</evidence>
<evidence type="ECO:0000256" key="16">
    <source>
        <dbReference type="ARBA" id="ARBA00075954"/>
    </source>
</evidence>
<accession>A0AAY4ASH1</accession>
<dbReference type="Pfam" id="PF04869">
    <property type="entry name" value="Uso1_p115_head"/>
    <property type="match status" value="1"/>
</dbReference>
<evidence type="ECO:0000256" key="9">
    <source>
        <dbReference type="ARBA" id="ARBA00022892"/>
    </source>
</evidence>
<feature type="domain" description="Vesicle tethering protein Uso1/P115-like head" evidence="22">
    <location>
        <begin position="350"/>
        <end position="636"/>
    </location>
</feature>
<evidence type="ECO:0000256" key="8">
    <source>
        <dbReference type="ARBA" id="ARBA00022737"/>
    </source>
</evidence>
<evidence type="ECO:0000256" key="18">
    <source>
        <dbReference type="ARBA" id="ARBA00083407"/>
    </source>
</evidence>
<feature type="coiled-coil region" evidence="20">
    <location>
        <begin position="732"/>
        <end position="759"/>
    </location>
</feature>
<evidence type="ECO:0000256" key="19">
    <source>
        <dbReference type="PROSITE-ProRule" id="PRU00259"/>
    </source>
</evidence>
<evidence type="ECO:0000256" key="10">
    <source>
        <dbReference type="ARBA" id="ARBA00022927"/>
    </source>
</evidence>
<dbReference type="Ensembl" id="ENSDCDT00010012336.1">
    <property type="protein sequence ID" value="ENSDCDP00010011769.1"/>
    <property type="gene ID" value="ENSDCDG00010005105.1"/>
</dbReference>
<feature type="region of interest" description="Disordered" evidence="21">
    <location>
        <begin position="866"/>
        <end position="891"/>
    </location>
</feature>
<evidence type="ECO:0000256" key="5">
    <source>
        <dbReference type="ARBA" id="ARBA00022448"/>
    </source>
</evidence>
<dbReference type="InterPro" id="IPR011989">
    <property type="entry name" value="ARM-like"/>
</dbReference>
<keyword evidence="5" id="KW-0813">Transport</keyword>
<keyword evidence="11" id="KW-0007">Acetylation</keyword>
<dbReference type="GO" id="GO:0012507">
    <property type="term" value="C:ER to Golgi transport vesicle membrane"/>
    <property type="evidence" value="ECO:0007669"/>
    <property type="project" value="TreeGrafter"/>
</dbReference>
<evidence type="ECO:0000313" key="25">
    <source>
        <dbReference type="Proteomes" id="UP000694580"/>
    </source>
</evidence>
<dbReference type="GO" id="GO:0006886">
    <property type="term" value="P:intracellular protein transport"/>
    <property type="evidence" value="ECO:0007669"/>
    <property type="project" value="InterPro"/>
</dbReference>
<organism evidence="24 25">
    <name type="scientific">Denticeps clupeoides</name>
    <name type="common">denticle herring</name>
    <dbReference type="NCBI Taxonomy" id="299321"/>
    <lineage>
        <taxon>Eukaryota</taxon>
        <taxon>Metazoa</taxon>
        <taxon>Chordata</taxon>
        <taxon>Craniata</taxon>
        <taxon>Vertebrata</taxon>
        <taxon>Euteleostomi</taxon>
        <taxon>Actinopterygii</taxon>
        <taxon>Neopterygii</taxon>
        <taxon>Teleostei</taxon>
        <taxon>Clupei</taxon>
        <taxon>Clupeiformes</taxon>
        <taxon>Denticipitoidei</taxon>
        <taxon>Denticipitidae</taxon>
        <taxon>Denticeps</taxon>
    </lineage>
</organism>
<keyword evidence="6" id="KW-0963">Cytoplasm</keyword>
<keyword evidence="7" id="KW-0597">Phosphoprotein</keyword>
<dbReference type="Gene3D" id="1.25.10.10">
    <property type="entry name" value="Leucine-rich Repeat Variant"/>
    <property type="match status" value="1"/>
</dbReference>
<dbReference type="GeneTree" id="ENSGT00390000017018"/>
<evidence type="ECO:0000256" key="13">
    <source>
        <dbReference type="ARBA" id="ARBA00023054"/>
    </source>
</evidence>
<gene>
    <name evidence="24" type="primary">USO1</name>
</gene>
<dbReference type="GO" id="GO:0005829">
    <property type="term" value="C:cytosol"/>
    <property type="evidence" value="ECO:0007669"/>
    <property type="project" value="UniProtKB-SubCell"/>
</dbReference>
<comment type="function">
    <text evidence="15">General vesicular transport factor required for intercisternal transport in the Golgi stack; it is required for transcytotic fusion and/or subsequent binding of the vesicles to the target membrane. May well act as a vesicular anchor by interacting with the target membrane and holding the vesicular and target membranes in proximity.</text>
</comment>
<dbReference type="InterPro" id="IPR006953">
    <property type="entry name" value="Vesicle_Uso1_P115_head"/>
</dbReference>
<evidence type="ECO:0000259" key="22">
    <source>
        <dbReference type="Pfam" id="PF04869"/>
    </source>
</evidence>
<evidence type="ECO:0000256" key="7">
    <source>
        <dbReference type="ARBA" id="ARBA00022553"/>
    </source>
</evidence>
<dbReference type="GO" id="GO:0005783">
    <property type="term" value="C:endoplasmic reticulum"/>
    <property type="evidence" value="ECO:0007669"/>
    <property type="project" value="TreeGrafter"/>
</dbReference>
<dbReference type="Proteomes" id="UP000694580">
    <property type="component" value="Chromosome 4"/>
</dbReference>
<dbReference type="GO" id="GO:0005795">
    <property type="term" value="C:Golgi stack"/>
    <property type="evidence" value="ECO:0007669"/>
    <property type="project" value="TreeGrafter"/>
</dbReference>
<keyword evidence="13 20" id="KW-0175">Coiled coil</keyword>